<name>A0A932ML63_UNCTE</name>
<feature type="compositionally biased region" description="Pro residues" evidence="1">
    <location>
        <begin position="133"/>
        <end position="142"/>
    </location>
</feature>
<evidence type="ECO:0000256" key="1">
    <source>
        <dbReference type="SAM" id="MobiDB-lite"/>
    </source>
</evidence>
<dbReference type="EMBL" id="JACPUR010000013">
    <property type="protein sequence ID" value="MBI3126834.1"/>
    <property type="molecule type" value="Genomic_DNA"/>
</dbReference>
<dbReference type="AlphaFoldDB" id="A0A932ML63"/>
<feature type="transmembrane region" description="Helical" evidence="2">
    <location>
        <begin position="12"/>
        <end position="36"/>
    </location>
</feature>
<organism evidence="3 4">
    <name type="scientific">Tectimicrobiota bacterium</name>
    <dbReference type="NCBI Taxonomy" id="2528274"/>
    <lineage>
        <taxon>Bacteria</taxon>
        <taxon>Pseudomonadati</taxon>
        <taxon>Nitrospinota/Tectimicrobiota group</taxon>
        <taxon>Candidatus Tectimicrobiota</taxon>
    </lineage>
</organism>
<feature type="region of interest" description="Disordered" evidence="1">
    <location>
        <begin position="130"/>
        <end position="154"/>
    </location>
</feature>
<feature type="transmembrane region" description="Helical" evidence="2">
    <location>
        <begin position="42"/>
        <end position="64"/>
    </location>
</feature>
<keyword evidence="2" id="KW-0812">Transmembrane</keyword>
<dbReference type="Proteomes" id="UP000782312">
    <property type="component" value="Unassembled WGS sequence"/>
</dbReference>
<accession>A0A932ML63</accession>
<evidence type="ECO:0000256" key="2">
    <source>
        <dbReference type="SAM" id="Phobius"/>
    </source>
</evidence>
<evidence type="ECO:0000313" key="4">
    <source>
        <dbReference type="Proteomes" id="UP000782312"/>
    </source>
</evidence>
<proteinExistence type="predicted"/>
<reference evidence="3" key="1">
    <citation type="submission" date="2020-07" db="EMBL/GenBank/DDBJ databases">
        <title>Huge and variable diversity of episymbiotic CPR bacteria and DPANN archaea in groundwater ecosystems.</title>
        <authorList>
            <person name="He C.Y."/>
            <person name="Keren R."/>
            <person name="Whittaker M."/>
            <person name="Farag I.F."/>
            <person name="Doudna J."/>
            <person name="Cate J.H.D."/>
            <person name="Banfield J.F."/>
        </authorList>
    </citation>
    <scope>NUCLEOTIDE SEQUENCE</scope>
    <source>
        <strain evidence="3">NC_groundwater_763_Ag_S-0.2um_68_21</strain>
    </source>
</reference>
<keyword evidence="2" id="KW-1133">Transmembrane helix</keyword>
<gene>
    <name evidence="3" type="ORF">HYZ11_04435</name>
</gene>
<evidence type="ECO:0000313" key="3">
    <source>
        <dbReference type="EMBL" id="MBI3126834.1"/>
    </source>
</evidence>
<protein>
    <submittedName>
        <fullName evidence="3">Uncharacterized protein</fullName>
    </submittedName>
</protein>
<keyword evidence="2" id="KW-0472">Membrane</keyword>
<comment type="caution">
    <text evidence="3">The sequence shown here is derived from an EMBL/GenBank/DDBJ whole genome shotgun (WGS) entry which is preliminary data.</text>
</comment>
<sequence length="154" mass="16343">MLLLRLMARSGGAIAVSLALVGLAFYGIGGLSVMMVDDPVRGLQVLIVFILLSGLFLVFLRWAALQVVRQVLRPLGAAKDTTSRWASLGGRGGEEAFRAVGDGLRAAGWFASRAAAGALSIAASLFQRRGRPARPPARPAPVIPIRRGQDRKAR</sequence>